<gene>
    <name evidence="1" type="ORF">GSPATT00034253001</name>
</gene>
<keyword evidence="2" id="KW-1185">Reference proteome</keyword>
<dbReference type="InParanoid" id="A0C1V9"/>
<evidence type="ECO:0008006" key="3">
    <source>
        <dbReference type="Google" id="ProtNLM"/>
    </source>
</evidence>
<organism evidence="1 2">
    <name type="scientific">Paramecium tetraurelia</name>
    <dbReference type="NCBI Taxonomy" id="5888"/>
    <lineage>
        <taxon>Eukaryota</taxon>
        <taxon>Sar</taxon>
        <taxon>Alveolata</taxon>
        <taxon>Ciliophora</taxon>
        <taxon>Intramacronucleata</taxon>
        <taxon>Oligohymenophorea</taxon>
        <taxon>Peniculida</taxon>
        <taxon>Parameciidae</taxon>
        <taxon>Paramecium</taxon>
    </lineage>
</organism>
<dbReference type="RefSeq" id="XP_001432173.1">
    <property type="nucleotide sequence ID" value="XM_001432136.1"/>
</dbReference>
<reference evidence="1 2" key="1">
    <citation type="journal article" date="2006" name="Nature">
        <title>Global trends of whole-genome duplications revealed by the ciliate Paramecium tetraurelia.</title>
        <authorList>
            <consortium name="Genoscope"/>
            <person name="Aury J.-M."/>
            <person name="Jaillon O."/>
            <person name="Duret L."/>
            <person name="Noel B."/>
            <person name="Jubin C."/>
            <person name="Porcel B.M."/>
            <person name="Segurens B."/>
            <person name="Daubin V."/>
            <person name="Anthouard V."/>
            <person name="Aiach N."/>
            <person name="Arnaiz O."/>
            <person name="Billaut A."/>
            <person name="Beisson J."/>
            <person name="Blanc I."/>
            <person name="Bouhouche K."/>
            <person name="Camara F."/>
            <person name="Duharcourt S."/>
            <person name="Guigo R."/>
            <person name="Gogendeau D."/>
            <person name="Katinka M."/>
            <person name="Keller A.-M."/>
            <person name="Kissmehl R."/>
            <person name="Klotz C."/>
            <person name="Koll F."/>
            <person name="Le Moue A."/>
            <person name="Lepere C."/>
            <person name="Malinsky S."/>
            <person name="Nowacki M."/>
            <person name="Nowak J.K."/>
            <person name="Plattner H."/>
            <person name="Poulain J."/>
            <person name="Ruiz F."/>
            <person name="Serrano V."/>
            <person name="Zagulski M."/>
            <person name="Dessen P."/>
            <person name="Betermier M."/>
            <person name="Weissenbach J."/>
            <person name="Scarpelli C."/>
            <person name="Schachter V."/>
            <person name="Sperling L."/>
            <person name="Meyer E."/>
            <person name="Cohen J."/>
            <person name="Wincker P."/>
        </authorList>
    </citation>
    <scope>NUCLEOTIDE SEQUENCE [LARGE SCALE GENOMIC DNA]</scope>
    <source>
        <strain evidence="1 2">Stock d4-2</strain>
    </source>
</reference>
<name>A0C1V9_PARTE</name>
<dbReference type="KEGG" id="ptm:GSPATT00034253001"/>
<evidence type="ECO:0000313" key="2">
    <source>
        <dbReference type="Proteomes" id="UP000000600"/>
    </source>
</evidence>
<dbReference type="EMBL" id="CT868034">
    <property type="protein sequence ID" value="CAK64776.1"/>
    <property type="molecule type" value="Genomic_DNA"/>
</dbReference>
<dbReference type="GeneID" id="5017964"/>
<sequence length="210" mass="25693">MRQLSQLVYLYNQATFQIMFRLILTFNYQIVTNKKFQYQFLTLNQLKLKIKKFYQYDLIFNYFSNSTRPSIILQKNRNHVSQGNEHKINVKFILFLFLIFSQVHHKKEFNSKPKFKILSFSTLLDYIIYTLDSRFYTILNRPHFQFIEMQQVLKWTIGFSTDLYYLYNSSMHFILCQCNFLSYQFSAVDYELHASYCFPFQQFQVMIRIL</sequence>
<accession>A0C1V9</accession>
<evidence type="ECO:0000313" key="1">
    <source>
        <dbReference type="EMBL" id="CAK64776.1"/>
    </source>
</evidence>
<dbReference type="AlphaFoldDB" id="A0C1V9"/>
<dbReference type="Proteomes" id="UP000000600">
    <property type="component" value="Unassembled WGS sequence"/>
</dbReference>
<protein>
    <recommendedName>
        <fullName evidence="3">Transmembrane protein</fullName>
    </recommendedName>
</protein>
<proteinExistence type="predicted"/>
<dbReference type="HOGENOM" id="CLU_1312292_0_0_1"/>